<evidence type="ECO:0000256" key="4">
    <source>
        <dbReference type="ARBA" id="ARBA00023002"/>
    </source>
</evidence>
<dbReference type="SUPFAM" id="SSF51905">
    <property type="entry name" value="FAD/NAD(P)-binding domain"/>
    <property type="match status" value="1"/>
</dbReference>
<evidence type="ECO:0000313" key="8">
    <source>
        <dbReference type="Proteomes" id="UP001082899"/>
    </source>
</evidence>
<dbReference type="Gene3D" id="3.50.50.60">
    <property type="entry name" value="FAD/NAD(P)-binding domain"/>
    <property type="match status" value="1"/>
</dbReference>
<comment type="cofactor">
    <cofactor evidence="1">
        <name>FAD</name>
        <dbReference type="ChEBI" id="CHEBI:57692"/>
    </cofactor>
</comment>
<dbReference type="InterPro" id="IPR006076">
    <property type="entry name" value="FAD-dep_OxRdtase"/>
</dbReference>
<dbReference type="InterPro" id="IPR036188">
    <property type="entry name" value="FAD/NAD-bd_sf"/>
</dbReference>
<evidence type="ECO:0000313" key="7">
    <source>
        <dbReference type="EMBL" id="MCY0389723.1"/>
    </source>
</evidence>
<keyword evidence="4" id="KW-0560">Oxidoreductase</keyword>
<protein>
    <submittedName>
        <fullName evidence="7">NAD(P)/FAD-dependent oxidoreductase</fullName>
    </submittedName>
</protein>
<dbReference type="PANTHER" id="PTHR43104">
    <property type="entry name" value="L-2-HYDROXYGLUTARATE DEHYDROGENASE, MITOCHONDRIAL"/>
    <property type="match status" value="1"/>
</dbReference>
<evidence type="ECO:0000256" key="3">
    <source>
        <dbReference type="ARBA" id="ARBA00022827"/>
    </source>
</evidence>
<dbReference type="Proteomes" id="UP001082899">
    <property type="component" value="Unassembled WGS sequence"/>
</dbReference>
<dbReference type="EMBL" id="JAPMXC010000011">
    <property type="protein sequence ID" value="MCY0389723.1"/>
    <property type="molecule type" value="Genomic_DNA"/>
</dbReference>
<evidence type="ECO:0000256" key="2">
    <source>
        <dbReference type="ARBA" id="ARBA00022630"/>
    </source>
</evidence>
<dbReference type="PANTHER" id="PTHR43104:SF4">
    <property type="entry name" value="L-2-HYDROXYGLUTARATE DEHYDROGENASE, MITOCHONDRIAL"/>
    <property type="match status" value="1"/>
</dbReference>
<keyword evidence="3" id="KW-0274">FAD</keyword>
<evidence type="ECO:0000256" key="5">
    <source>
        <dbReference type="ARBA" id="ARBA00037941"/>
    </source>
</evidence>
<keyword evidence="2" id="KW-0285">Flavoprotein</keyword>
<reference evidence="7" key="1">
    <citation type="submission" date="2022-11" db="EMBL/GenBank/DDBJ databases">
        <title>Robbsia betulipollinis sp. nov., isolated from pollen of birch (Betula pendula).</title>
        <authorList>
            <person name="Shi H."/>
            <person name="Ambika Manirajan B."/>
            <person name="Ratering S."/>
            <person name="Geissler-Plaum R."/>
            <person name="Schnell S."/>
        </authorList>
    </citation>
    <scope>NUCLEOTIDE SEQUENCE</scope>
    <source>
        <strain evidence="7">Bb-Pol-6</strain>
    </source>
</reference>
<dbReference type="Gene3D" id="3.30.9.10">
    <property type="entry name" value="D-Amino Acid Oxidase, subunit A, domain 2"/>
    <property type="match status" value="1"/>
</dbReference>
<sequence>MDHVETVVIGAGVVGLAVAAALAARGHEVLILEAERAIGTGTRSRNSEVLHAGLYYPPDSLKARLCIAGNARLYAYAQARHIDHRRCGKLIVASDAAQIPRLERIAANALASGVDTLEWLDADAARRHEPVLACAAALRSPTTGIIDSHALMLSLLADAENHGATLALDAPLLRAHPDATGLVLEVGSASAPGQAPTRLHTHALFNCAGLHAQRMAASIDGLSPACIPPTFYAKGRYFSCTRKPPFSHLIYPVPEDGGLGVHLTLDLAGQARFGPDVEWIDAIEYSVDPRAADGFYAAIRRYWPDLPDGALQPAYAGIRPKLAGPGAPATDFRIDGPSAHGIPGLVNLFGIESPGLTASLALADHVVACWQG</sequence>
<organism evidence="7 8">
    <name type="scientific">Robbsia betulipollinis</name>
    <dbReference type="NCBI Taxonomy" id="2981849"/>
    <lineage>
        <taxon>Bacteria</taxon>
        <taxon>Pseudomonadati</taxon>
        <taxon>Pseudomonadota</taxon>
        <taxon>Betaproteobacteria</taxon>
        <taxon>Burkholderiales</taxon>
        <taxon>Burkholderiaceae</taxon>
        <taxon>Robbsia</taxon>
    </lineage>
</organism>
<evidence type="ECO:0000259" key="6">
    <source>
        <dbReference type="Pfam" id="PF01266"/>
    </source>
</evidence>
<gene>
    <name evidence="7" type="ORF">OVY01_21505</name>
</gene>
<keyword evidence="8" id="KW-1185">Reference proteome</keyword>
<evidence type="ECO:0000256" key="1">
    <source>
        <dbReference type="ARBA" id="ARBA00001974"/>
    </source>
</evidence>
<dbReference type="RefSeq" id="WP_267849648.1">
    <property type="nucleotide sequence ID" value="NZ_JAPMXC010000011.1"/>
</dbReference>
<comment type="caution">
    <text evidence="7">The sequence shown here is derived from an EMBL/GenBank/DDBJ whole genome shotgun (WGS) entry which is preliminary data.</text>
</comment>
<comment type="similarity">
    <text evidence="5">Belongs to the L2HGDH family.</text>
</comment>
<accession>A0ABT3ZT67</accession>
<dbReference type="Pfam" id="PF01266">
    <property type="entry name" value="DAO"/>
    <property type="match status" value="1"/>
</dbReference>
<proteinExistence type="inferred from homology"/>
<name>A0ABT3ZT67_9BURK</name>
<feature type="domain" description="FAD dependent oxidoreductase" evidence="6">
    <location>
        <begin position="6"/>
        <end position="367"/>
    </location>
</feature>